<evidence type="ECO:0000313" key="3">
    <source>
        <dbReference type="EMBL" id="CAD8533055.1"/>
    </source>
</evidence>
<dbReference type="GO" id="GO:0000398">
    <property type="term" value="P:mRNA splicing, via spliceosome"/>
    <property type="evidence" value="ECO:0007669"/>
    <property type="project" value="InterPro"/>
</dbReference>
<dbReference type="InterPro" id="IPR003107">
    <property type="entry name" value="HAT"/>
</dbReference>
<sequence length="815" mass="91935">MVPPLPFPAGQPPLPPPQQQSQPMPPMSQPPMPVVQQTVVQTQMLQPSQQQLQQPPPPPAPPGQMTSMPQMPPPPPPLPPPPPMQPPPPPPAPPLPPSVGEAGGYHYYSNDGQHICASMVAQHQAGWMQCQSWLVGNHQRLSAAQLPPSGRCAAASSGRCEPMRSSDGFCSSCAESSSKEFRQAKELAMSPKTRAVYKDFSHTLRSKETQGKGMHFARQLAQRCMGELPEAVHWRVHLEMADLSKREKNFSEARRLYRLATALQPAAPQTWLEYAKMEEERGHFDRCQRILTAALHHCPYHEALMLKGIKHLERMGDLRTARALLGQLQTVPINQSWRTLLEGALLEARAGQTDTARRIFKFLLQQAPWYGPVWHEACRFEQRCNHAQEALSVAERGLMQLPRYGPLWFCTLRLHECTAGRHELMRATRLLVERGVRHISKDLVWKLWFESAQVEERNGHLLRARAAYVKSVATCAANLRWKVWLGGARTELCHSQFAVSQALLERAHEESPPKTRAIVMLEQSRLHELCGNVEQARKLLRGARKTNRQEWKVFLESVLLELRSQNVERALREARKALDVHRGTGRLWAVLIQLEHAQGVRQQLRVFQQALLEVPKSGEVWCEGARICLNPFSDCFNLEAAHHFLDFAIEFTPQYGDSFIEYLRLQMLMQSPDDEIERLWQLCINAEPNYGTLWFHCKSSVLLTTRQVMRGATELLARELEEFRPVYEAAMRRSQTLEFRAAATAAVTAALGKTVESAEAAARTMPPLEVAAEASAEPADFVTGSVVLNRMHRSIEALSFDEKRALIYGGDMIVP</sequence>
<dbReference type="InterPro" id="IPR011990">
    <property type="entry name" value="TPR-like_helical_dom_sf"/>
</dbReference>
<dbReference type="Gene3D" id="1.25.40.10">
    <property type="entry name" value="Tetratricopeptide repeat domain"/>
    <property type="match status" value="2"/>
</dbReference>
<feature type="compositionally biased region" description="Pro residues" evidence="2">
    <location>
        <begin position="70"/>
        <end position="97"/>
    </location>
</feature>
<dbReference type="SUPFAM" id="SSF48452">
    <property type="entry name" value="TPR-like"/>
    <property type="match status" value="3"/>
</dbReference>
<feature type="compositionally biased region" description="Pro residues" evidence="2">
    <location>
        <begin position="1"/>
        <end position="33"/>
    </location>
</feature>
<dbReference type="InterPro" id="IPR045075">
    <property type="entry name" value="Syf1-like"/>
</dbReference>
<dbReference type="Pfam" id="PF23240">
    <property type="entry name" value="HAT_PRP39_N"/>
    <property type="match status" value="1"/>
</dbReference>
<dbReference type="SMART" id="SM00386">
    <property type="entry name" value="HAT"/>
    <property type="match status" value="7"/>
</dbReference>
<protein>
    <recommendedName>
        <fullName evidence="4">Suppressor of forked domain-containing protein</fullName>
    </recommendedName>
</protein>
<evidence type="ECO:0008006" key="4">
    <source>
        <dbReference type="Google" id="ProtNLM"/>
    </source>
</evidence>
<feature type="compositionally biased region" description="Low complexity" evidence="2">
    <location>
        <begin position="34"/>
        <end position="53"/>
    </location>
</feature>
<evidence type="ECO:0000256" key="1">
    <source>
        <dbReference type="ARBA" id="ARBA00022737"/>
    </source>
</evidence>
<feature type="region of interest" description="Disordered" evidence="2">
    <location>
        <begin position="1"/>
        <end position="98"/>
    </location>
</feature>
<reference evidence="3" key="1">
    <citation type="submission" date="2021-01" db="EMBL/GenBank/DDBJ databases">
        <authorList>
            <person name="Corre E."/>
            <person name="Pelletier E."/>
            <person name="Niang G."/>
            <person name="Scheremetjew M."/>
            <person name="Finn R."/>
            <person name="Kale V."/>
            <person name="Holt S."/>
            <person name="Cochrane G."/>
            <person name="Meng A."/>
            <person name="Brown T."/>
            <person name="Cohen L."/>
        </authorList>
    </citation>
    <scope>NUCLEOTIDE SEQUENCE</scope>
    <source>
        <strain evidence="3">RCC1130</strain>
    </source>
</reference>
<proteinExistence type="predicted"/>
<organism evidence="3">
    <name type="scientific">Calcidiscus leptoporus</name>
    <dbReference type="NCBI Taxonomy" id="127549"/>
    <lineage>
        <taxon>Eukaryota</taxon>
        <taxon>Haptista</taxon>
        <taxon>Haptophyta</taxon>
        <taxon>Prymnesiophyceae</taxon>
        <taxon>Coccolithales</taxon>
        <taxon>Calcidiscaceae</taxon>
        <taxon>Calcidiscus</taxon>
    </lineage>
</organism>
<accession>A0A7S0IVZ2</accession>
<name>A0A7S0IVZ2_9EUKA</name>
<evidence type="ECO:0000256" key="2">
    <source>
        <dbReference type="SAM" id="MobiDB-lite"/>
    </source>
</evidence>
<gene>
    <name evidence="3" type="ORF">CLEP1334_LOCUS8310</name>
</gene>
<keyword evidence="1" id="KW-0677">Repeat</keyword>
<dbReference type="EMBL" id="HBER01016432">
    <property type="protein sequence ID" value="CAD8533055.1"/>
    <property type="molecule type" value="Transcribed_RNA"/>
</dbReference>
<dbReference type="PANTHER" id="PTHR11246:SF20">
    <property type="entry name" value="TPR-CONTAINING PROTEIN DDB_G0280363"/>
    <property type="match status" value="1"/>
</dbReference>
<dbReference type="AlphaFoldDB" id="A0A7S0IVZ2"/>
<dbReference type="PANTHER" id="PTHR11246">
    <property type="entry name" value="PRE-MRNA SPLICING FACTOR"/>
    <property type="match status" value="1"/>
</dbReference>